<feature type="transmembrane region" description="Helical" evidence="1">
    <location>
        <begin position="217"/>
        <end position="237"/>
    </location>
</feature>
<feature type="transmembrane region" description="Helical" evidence="1">
    <location>
        <begin position="76"/>
        <end position="94"/>
    </location>
</feature>
<dbReference type="OrthoDB" id="9781069at2"/>
<reference evidence="2 3" key="1">
    <citation type="submission" date="2016-10" db="EMBL/GenBank/DDBJ databases">
        <authorList>
            <person name="de Groot N.N."/>
        </authorList>
    </citation>
    <scope>NUCLEOTIDE SEQUENCE [LARGE SCALE GENOMIC DNA]</scope>
    <source>
        <strain evidence="2 3">DSM 20475</strain>
    </source>
</reference>
<name>A0A1G6VQB8_PEPNI</name>
<dbReference type="RefSeq" id="WP_091791553.1">
    <property type="nucleotide sequence ID" value="NZ_FNAF01000004.1"/>
</dbReference>
<sequence>MPEAVSIGRARGLSGSTLKIIAMVTMFIDHIGAAVVERGFLYPQLQAEGVALNFAVIKSQFPTMSAQLQQYLMMDAVLRLIGRLAFPIFCFLLVEGFLHTRSKGHYAARLAAVAVLSEAPFDYAIYGGEDLWAAQNVLWTLLFGLLGLWAGESLCTAVRKRFGSCPQGLALVGILPFMGLAAFCHTDYSFFGVALIGLLYVALFAKVKNPRLVQSGVGGLACAFEFTAPLAFVLTYFYNGRRGLNIKWIFYFFYPVHLALLYGVRVWLY</sequence>
<dbReference type="STRING" id="2741.SAMN04489866_10492"/>
<protein>
    <submittedName>
        <fullName evidence="2">TraX protein</fullName>
    </submittedName>
</protein>
<dbReference type="AlphaFoldDB" id="A0A1G6VQB8"/>
<evidence type="ECO:0000256" key="1">
    <source>
        <dbReference type="SAM" id="Phobius"/>
    </source>
</evidence>
<dbReference type="InterPro" id="IPR008875">
    <property type="entry name" value="TraX"/>
</dbReference>
<keyword evidence="1" id="KW-0812">Transmembrane</keyword>
<dbReference type="Proteomes" id="UP000198995">
    <property type="component" value="Unassembled WGS sequence"/>
</dbReference>
<proteinExistence type="predicted"/>
<keyword evidence="1" id="KW-1133">Transmembrane helix</keyword>
<feature type="transmembrane region" description="Helical" evidence="1">
    <location>
        <begin position="188"/>
        <end position="205"/>
    </location>
</feature>
<evidence type="ECO:0000313" key="2">
    <source>
        <dbReference type="EMBL" id="SDD55055.1"/>
    </source>
</evidence>
<keyword evidence="1" id="KW-0472">Membrane</keyword>
<feature type="transmembrane region" description="Helical" evidence="1">
    <location>
        <begin position="249"/>
        <end position="268"/>
    </location>
</feature>
<dbReference type="EMBL" id="FNAF01000004">
    <property type="protein sequence ID" value="SDD55055.1"/>
    <property type="molecule type" value="Genomic_DNA"/>
</dbReference>
<accession>A0A1G6VQB8</accession>
<feature type="transmembrane region" description="Helical" evidence="1">
    <location>
        <begin position="132"/>
        <end position="150"/>
    </location>
</feature>
<evidence type="ECO:0000313" key="3">
    <source>
        <dbReference type="Proteomes" id="UP000198995"/>
    </source>
</evidence>
<dbReference type="Pfam" id="PF05857">
    <property type="entry name" value="TraX"/>
    <property type="match status" value="1"/>
</dbReference>
<organism evidence="2 3">
    <name type="scientific">Peptococcus niger</name>
    <dbReference type="NCBI Taxonomy" id="2741"/>
    <lineage>
        <taxon>Bacteria</taxon>
        <taxon>Bacillati</taxon>
        <taxon>Bacillota</taxon>
        <taxon>Clostridia</taxon>
        <taxon>Eubacteriales</taxon>
        <taxon>Peptococcaceae</taxon>
        <taxon>Peptococcus</taxon>
    </lineage>
</organism>
<gene>
    <name evidence="2" type="ORF">SAMN04489866_10492</name>
</gene>
<keyword evidence="3" id="KW-1185">Reference proteome</keyword>
<feature type="transmembrane region" description="Helical" evidence="1">
    <location>
        <begin position="162"/>
        <end position="182"/>
    </location>
</feature>